<organism evidence="3 4">
    <name type="scientific">Durusdinium trenchii</name>
    <dbReference type="NCBI Taxonomy" id="1381693"/>
    <lineage>
        <taxon>Eukaryota</taxon>
        <taxon>Sar</taxon>
        <taxon>Alveolata</taxon>
        <taxon>Dinophyceae</taxon>
        <taxon>Suessiales</taxon>
        <taxon>Symbiodiniaceae</taxon>
        <taxon>Durusdinium</taxon>
    </lineage>
</organism>
<dbReference type="Proteomes" id="UP001642464">
    <property type="component" value="Unassembled WGS sequence"/>
</dbReference>
<keyword evidence="1" id="KW-0175">Coiled coil</keyword>
<gene>
    <name evidence="3" type="ORF">SCF082_LOCUS15172</name>
</gene>
<name>A0ABP0K3E3_9DINO</name>
<evidence type="ECO:0000256" key="2">
    <source>
        <dbReference type="SAM" id="MobiDB-lite"/>
    </source>
</evidence>
<sequence>MGAEYQRSSEEFALEATSLRQEFGTELTEQQQLRESLKSVEAEKEKEAAKMANLQEECDTASNKQVAAETEEYQRSSEEFALEVTSLRQELGTELTEQQQLRESLKSVEAEKEKEAAKMLSVQQECDSRWTAMVRQEGLVESLRRELQARELRVSEEQDRSSSLLKAEQDCREIFESLEAKLAARGENVRSSSGGGGSSGSGDQEQLQARVQEQMRLLQQTEIDLRRAIAAHRYVVRHMVSTPGVHAAMAPAAASTADEEEEGREELRVKLWSPSSGRECQDFLFGVPARRMSASTVAWLRGSETG</sequence>
<evidence type="ECO:0000313" key="4">
    <source>
        <dbReference type="Proteomes" id="UP001642464"/>
    </source>
</evidence>
<reference evidence="3 4" key="1">
    <citation type="submission" date="2024-02" db="EMBL/GenBank/DDBJ databases">
        <authorList>
            <person name="Chen Y."/>
            <person name="Shah S."/>
            <person name="Dougan E. K."/>
            <person name="Thang M."/>
            <person name="Chan C."/>
        </authorList>
    </citation>
    <scope>NUCLEOTIDE SEQUENCE [LARGE SCALE GENOMIC DNA]</scope>
</reference>
<keyword evidence="4" id="KW-1185">Reference proteome</keyword>
<evidence type="ECO:0000256" key="1">
    <source>
        <dbReference type="SAM" id="Coils"/>
    </source>
</evidence>
<protein>
    <submittedName>
        <fullName evidence="3">Serine/threonine-protein phosphatase 6 regulatory ankyrin repeat subunit B</fullName>
    </submittedName>
</protein>
<feature type="region of interest" description="Disordered" evidence="2">
    <location>
        <begin position="186"/>
        <end position="207"/>
    </location>
</feature>
<proteinExistence type="predicted"/>
<evidence type="ECO:0000313" key="3">
    <source>
        <dbReference type="EMBL" id="CAK9021051.1"/>
    </source>
</evidence>
<accession>A0ABP0K3E3</accession>
<feature type="coiled-coil region" evidence="1">
    <location>
        <begin position="98"/>
        <end position="160"/>
    </location>
</feature>
<feature type="coiled-coil region" evidence="1">
    <location>
        <begin position="30"/>
        <end position="71"/>
    </location>
</feature>
<comment type="caution">
    <text evidence="3">The sequence shown here is derived from an EMBL/GenBank/DDBJ whole genome shotgun (WGS) entry which is preliminary data.</text>
</comment>
<dbReference type="EMBL" id="CAXAMM010009668">
    <property type="protein sequence ID" value="CAK9021051.1"/>
    <property type="molecule type" value="Genomic_DNA"/>
</dbReference>